<feature type="region of interest" description="Disordered" evidence="1">
    <location>
        <begin position="1266"/>
        <end position="1294"/>
    </location>
</feature>
<feature type="compositionally biased region" description="Polar residues" evidence="1">
    <location>
        <begin position="862"/>
        <end position="876"/>
    </location>
</feature>
<feature type="region of interest" description="Disordered" evidence="1">
    <location>
        <begin position="563"/>
        <end position="876"/>
    </location>
</feature>
<feature type="region of interest" description="Disordered" evidence="1">
    <location>
        <begin position="1345"/>
        <end position="1378"/>
    </location>
</feature>
<feature type="compositionally biased region" description="Low complexity" evidence="1">
    <location>
        <begin position="826"/>
        <end position="836"/>
    </location>
</feature>
<feature type="region of interest" description="Disordered" evidence="1">
    <location>
        <begin position="888"/>
        <end position="942"/>
    </location>
</feature>
<feature type="compositionally biased region" description="Polar residues" evidence="1">
    <location>
        <begin position="920"/>
        <end position="934"/>
    </location>
</feature>
<name>A0A6G1LL85_9PEZI</name>
<feature type="region of interest" description="Disordered" evidence="1">
    <location>
        <begin position="344"/>
        <end position="394"/>
    </location>
</feature>
<feature type="compositionally biased region" description="Low complexity" evidence="1">
    <location>
        <begin position="168"/>
        <end position="201"/>
    </location>
</feature>
<feature type="compositionally biased region" description="Polar residues" evidence="1">
    <location>
        <begin position="727"/>
        <end position="745"/>
    </location>
</feature>
<feature type="compositionally biased region" description="Low complexity" evidence="1">
    <location>
        <begin position="1165"/>
        <end position="1188"/>
    </location>
</feature>
<feature type="compositionally biased region" description="Gly residues" evidence="1">
    <location>
        <begin position="837"/>
        <end position="847"/>
    </location>
</feature>
<reference evidence="2" key="1">
    <citation type="journal article" date="2020" name="Stud. Mycol.">
        <title>101 Dothideomycetes genomes: a test case for predicting lifestyles and emergence of pathogens.</title>
        <authorList>
            <person name="Haridas S."/>
            <person name="Albert R."/>
            <person name="Binder M."/>
            <person name="Bloem J."/>
            <person name="Labutti K."/>
            <person name="Salamov A."/>
            <person name="Andreopoulos B."/>
            <person name="Baker S."/>
            <person name="Barry K."/>
            <person name="Bills G."/>
            <person name="Bluhm B."/>
            <person name="Cannon C."/>
            <person name="Castanera R."/>
            <person name="Culley D."/>
            <person name="Daum C."/>
            <person name="Ezra D."/>
            <person name="Gonzalez J."/>
            <person name="Henrissat B."/>
            <person name="Kuo A."/>
            <person name="Liang C."/>
            <person name="Lipzen A."/>
            <person name="Lutzoni F."/>
            <person name="Magnuson J."/>
            <person name="Mondo S."/>
            <person name="Nolan M."/>
            <person name="Ohm R."/>
            <person name="Pangilinan J."/>
            <person name="Park H.-J."/>
            <person name="Ramirez L."/>
            <person name="Alfaro M."/>
            <person name="Sun H."/>
            <person name="Tritt A."/>
            <person name="Yoshinaga Y."/>
            <person name="Zwiers L.-H."/>
            <person name="Turgeon B."/>
            <person name="Goodwin S."/>
            <person name="Spatafora J."/>
            <person name="Crous P."/>
            <person name="Grigoriev I."/>
        </authorList>
    </citation>
    <scope>NUCLEOTIDE SEQUENCE</scope>
    <source>
        <strain evidence="2">CBS 116005</strain>
    </source>
</reference>
<feature type="compositionally biased region" description="Low complexity" evidence="1">
    <location>
        <begin position="788"/>
        <end position="798"/>
    </location>
</feature>
<dbReference type="EMBL" id="ML995811">
    <property type="protein sequence ID" value="KAF2773322.1"/>
    <property type="molecule type" value="Genomic_DNA"/>
</dbReference>
<protein>
    <submittedName>
        <fullName evidence="2">Uncharacterized protein</fullName>
    </submittedName>
</protein>
<gene>
    <name evidence="2" type="ORF">EJ03DRAFT_126094</name>
</gene>
<feature type="region of interest" description="Disordered" evidence="1">
    <location>
        <begin position="153"/>
        <end position="202"/>
    </location>
</feature>
<feature type="region of interest" description="Disordered" evidence="1">
    <location>
        <begin position="1049"/>
        <end position="1235"/>
    </location>
</feature>
<feature type="compositionally biased region" description="Low complexity" evidence="1">
    <location>
        <begin position="585"/>
        <end position="617"/>
    </location>
</feature>
<evidence type="ECO:0000256" key="1">
    <source>
        <dbReference type="SAM" id="MobiDB-lite"/>
    </source>
</evidence>
<feature type="compositionally biased region" description="Gly residues" evidence="1">
    <location>
        <begin position="1115"/>
        <end position="1128"/>
    </location>
</feature>
<feature type="compositionally biased region" description="Basic and acidic residues" evidence="1">
    <location>
        <begin position="634"/>
        <end position="649"/>
    </location>
</feature>
<dbReference type="OrthoDB" id="5423516at2759"/>
<accession>A0A6G1LL85</accession>
<feature type="compositionally biased region" description="Polar residues" evidence="1">
    <location>
        <begin position="672"/>
        <end position="689"/>
    </location>
</feature>
<keyword evidence="3" id="KW-1185">Reference proteome</keyword>
<feature type="region of interest" description="Disordered" evidence="1">
    <location>
        <begin position="302"/>
        <end position="321"/>
    </location>
</feature>
<feature type="compositionally biased region" description="Low complexity" evidence="1">
    <location>
        <begin position="344"/>
        <end position="356"/>
    </location>
</feature>
<dbReference type="Proteomes" id="UP000799436">
    <property type="component" value="Unassembled WGS sequence"/>
</dbReference>
<feature type="compositionally biased region" description="Polar residues" evidence="1">
    <location>
        <begin position="896"/>
        <end position="909"/>
    </location>
</feature>
<feature type="compositionally biased region" description="Basic and acidic residues" evidence="1">
    <location>
        <begin position="1145"/>
        <end position="1156"/>
    </location>
</feature>
<feature type="compositionally biased region" description="Low complexity" evidence="1">
    <location>
        <begin position="1055"/>
        <end position="1071"/>
    </location>
</feature>
<sequence length="1378" mass="148103">MPTLQQITCSIELSQSRTKLKEYGARYHNAAVEVFVAVPDEKVPFCVHISTEGYIAPGLAFFVFIDGEYHANRNRRRLKIPGPGIDKKYYEIDTVLRQKEEKIKGGGFIGRDWVFDKLKIANADTASPQNLNYIHNVGTIEVVVLRCKPDPPSPLRMLKSPSAKPDTPAAISASRHAPAPSPAKAPSAKTAPAKAKTATPAGSDAGLGGMFGLFDGADDFPDLTMSYDGANDLPDLPMSYDGANDPLDQARVNMILNARPTLNLAHPELSSPLNYYFDQYAGGGYRRGTSEPTVYTINTETTRPAEALCPPTPSRCSDSSEEIKQALYEANRNDAALQHCLSQPLPDLLDDPSSPQHSSRDQASDRLSPTENPQVDGDNGSYPQVHYRQPWDNQGRDDIIGDRYFGLQGRERDLLRDKYRQQGIPVSPMSAPKVAFSPQNEVFNLPFHPRREQNMKYYQKFKDPIYLNVDVLDLDPIAANDKGQLFHVDADNYEDTVRHMNRIIEGLQADREVYMDQHDETPPGRIRDAITETIVDVGARADKYVRNLGKIIACRDAVMKGSKMRFTPPDKHIKKQSASGQETKASSQQQWEQQPQAQSAGDGWNQTGQGTVDGGQQLNQSWIPGPVSVAGSQRTEEHFDQANKTERKASAQSGSSQSPQKHNAPADWNNLADGQSQGRGASNSQSARSPANVGWTKQADAQAGNDGGWNQHSSEGKPHDGGWGSRGEQQQDANQWSGSQTSNRGQSKKSIDNGWATQGQSAGADDAWVSNNDHQNAGAWDNGGENTAGKSDAGSQQAAGGGGDDTKSNASRRSKQPGHASNKAAGGWNTTGSQQQNGGGDAWGGNYSGQDNSWGNDDDGQKASSNKGWGNSSNLGTKTQIRDFAYAQEKGPQSARGPSSQAGEPTSGTPIVKPYFADWQKSSTESHSTSNPNSAKKREKARPVYQYPAKEMPSIPASRTGDVSHGVQVGKGAKYTHETGRPDYIDSMTKPFAVFSFKYRSKGYLEKLLRRPITTEIEPVDEAALKDKLLNLPRHKLVEELMMARGALPGHNAKDSSASLKSAMKKSSPASEKPVSNGWGGAEQKSPSNGGWGGEQKAASTRGWVAEQKAASNAGWGGNAGVDAGGWDGADKKSSHSQARGKSQHGSETKGVEKSDGAGWSNKDATAAAGNSANSGHANEWSNDAPAGQDGGWGGGSAKWDGAVEHKDSPAIAFSGAAPPVGYEDGKEPSVATGYESSYTPERASAIPQMPLIHTPWMPSPHLAVGKPPSVAHDPETSYTPKQKAAIPLPDSTNWQVPANYEDGKAPSMATGYEGSYMSEHMGAIPPIAPGNTLREAPASYVDGEEPSVATGYESSYVPEDDGIPQAGSTPWKLRAFQ</sequence>
<evidence type="ECO:0000313" key="3">
    <source>
        <dbReference type="Proteomes" id="UP000799436"/>
    </source>
</evidence>
<evidence type="ECO:0000313" key="2">
    <source>
        <dbReference type="EMBL" id="KAF2773322.1"/>
    </source>
</evidence>
<proteinExistence type="predicted"/>
<organism evidence="2 3">
    <name type="scientific">Teratosphaeria nubilosa</name>
    <dbReference type="NCBI Taxonomy" id="161662"/>
    <lineage>
        <taxon>Eukaryota</taxon>
        <taxon>Fungi</taxon>
        <taxon>Dikarya</taxon>
        <taxon>Ascomycota</taxon>
        <taxon>Pezizomycotina</taxon>
        <taxon>Dothideomycetes</taxon>
        <taxon>Dothideomycetidae</taxon>
        <taxon>Mycosphaerellales</taxon>
        <taxon>Teratosphaeriaceae</taxon>
        <taxon>Teratosphaeria</taxon>
    </lineage>
</organism>